<organism evidence="2 3">
    <name type="scientific">Polaribacter vadi</name>
    <dbReference type="NCBI Taxonomy" id="1774273"/>
    <lineage>
        <taxon>Bacteria</taxon>
        <taxon>Pseudomonadati</taxon>
        <taxon>Bacteroidota</taxon>
        <taxon>Flavobacteriia</taxon>
        <taxon>Flavobacteriales</taxon>
        <taxon>Flavobacteriaceae</taxon>
    </lineage>
</organism>
<sequence>MKKKYKVLLLISNICLIVIGMNVFMNFIPFGSSKINSILILFFCLINVSLALKASFDATNEK</sequence>
<accession>A0A1B8TWX2</accession>
<feature type="transmembrane region" description="Helical" evidence="1">
    <location>
        <begin position="7"/>
        <end position="29"/>
    </location>
</feature>
<gene>
    <name evidence="2" type="ORF">LPB3_06815</name>
</gene>
<name>A0A1B8TWX2_9FLAO</name>
<evidence type="ECO:0000313" key="3">
    <source>
        <dbReference type="Proteomes" id="UP000092584"/>
    </source>
</evidence>
<keyword evidence="1" id="KW-1133">Transmembrane helix</keyword>
<keyword evidence="1" id="KW-0472">Membrane</keyword>
<comment type="caution">
    <text evidence="2">The sequence shown here is derived from an EMBL/GenBank/DDBJ whole genome shotgun (WGS) entry which is preliminary data.</text>
</comment>
<evidence type="ECO:0000313" key="2">
    <source>
        <dbReference type="EMBL" id="OBY64108.1"/>
    </source>
</evidence>
<protein>
    <submittedName>
        <fullName evidence="2">Uncharacterized protein</fullName>
    </submittedName>
</protein>
<reference evidence="3" key="1">
    <citation type="submission" date="2016-02" db="EMBL/GenBank/DDBJ databases">
        <authorList>
            <person name="Shin S.-K."/>
            <person name="Yi H."/>
            <person name="Kim E."/>
        </authorList>
    </citation>
    <scope>NUCLEOTIDE SEQUENCE [LARGE SCALE GENOMIC DNA]</scope>
    <source>
        <strain evidence="3">LPB0003</strain>
    </source>
</reference>
<dbReference type="EMBL" id="LSFM01000022">
    <property type="protein sequence ID" value="OBY64108.1"/>
    <property type="molecule type" value="Genomic_DNA"/>
</dbReference>
<dbReference type="Proteomes" id="UP000092584">
    <property type="component" value="Unassembled WGS sequence"/>
</dbReference>
<dbReference type="AlphaFoldDB" id="A0A1B8TWX2"/>
<feature type="transmembrane region" description="Helical" evidence="1">
    <location>
        <begin position="35"/>
        <end position="56"/>
    </location>
</feature>
<evidence type="ECO:0000256" key="1">
    <source>
        <dbReference type="SAM" id="Phobius"/>
    </source>
</evidence>
<keyword evidence="3" id="KW-1185">Reference proteome</keyword>
<proteinExistence type="predicted"/>
<keyword evidence="1" id="KW-0812">Transmembrane</keyword>